<evidence type="ECO:0000256" key="5">
    <source>
        <dbReference type="ARBA" id="ARBA00023239"/>
    </source>
</evidence>
<evidence type="ECO:0000256" key="6">
    <source>
        <dbReference type="ARBA" id="ARBA00023316"/>
    </source>
</evidence>
<evidence type="ECO:0000256" key="3">
    <source>
        <dbReference type="ARBA" id="ARBA00022989"/>
    </source>
</evidence>
<dbReference type="Gene3D" id="3.30.1490.480">
    <property type="entry name" value="Endolytic murein transglycosylase"/>
    <property type="match status" value="1"/>
</dbReference>
<gene>
    <name evidence="7" type="primary">mltG</name>
    <name evidence="8" type="ORF">N47_J03260</name>
</gene>
<dbReference type="GO" id="GO:0005886">
    <property type="term" value="C:plasma membrane"/>
    <property type="evidence" value="ECO:0007669"/>
    <property type="project" value="UniProtKB-SubCell"/>
</dbReference>
<evidence type="ECO:0000256" key="1">
    <source>
        <dbReference type="ARBA" id="ARBA00022475"/>
    </source>
</evidence>
<dbReference type="EMBL" id="FR695872">
    <property type="protein sequence ID" value="CBX29345.1"/>
    <property type="molecule type" value="Genomic_DNA"/>
</dbReference>
<dbReference type="InterPro" id="IPR003770">
    <property type="entry name" value="MLTG-like"/>
</dbReference>
<keyword evidence="1 7" id="KW-1003">Cell membrane</keyword>
<organism evidence="8">
    <name type="scientific">uncultured Desulfobacterium sp</name>
    <dbReference type="NCBI Taxonomy" id="201089"/>
    <lineage>
        <taxon>Bacteria</taxon>
        <taxon>Pseudomonadati</taxon>
        <taxon>Thermodesulfobacteriota</taxon>
        <taxon>Desulfobacteria</taxon>
        <taxon>Desulfobacterales</taxon>
        <taxon>Desulfobacteriaceae</taxon>
        <taxon>Desulfobacterium</taxon>
        <taxon>environmental samples</taxon>
    </lineage>
</organism>
<proteinExistence type="inferred from homology"/>
<feature type="site" description="Important for catalytic activity" evidence="7">
    <location>
        <position position="227"/>
    </location>
</feature>
<comment type="catalytic activity">
    <reaction evidence="7">
        <text>a peptidoglycan chain = a peptidoglycan chain with N-acetyl-1,6-anhydromuramyl-[peptide] at the reducing end + a peptidoglycan chain with N-acetylglucosamine at the non-reducing end.</text>
        <dbReference type="EC" id="4.2.2.29"/>
    </reaction>
</comment>
<dbReference type="GO" id="GO:0008932">
    <property type="term" value="F:lytic endotransglycosylase activity"/>
    <property type="evidence" value="ECO:0007669"/>
    <property type="project" value="UniProtKB-UniRule"/>
</dbReference>
<evidence type="ECO:0000256" key="4">
    <source>
        <dbReference type="ARBA" id="ARBA00023136"/>
    </source>
</evidence>
<dbReference type="CDD" id="cd08010">
    <property type="entry name" value="MltG_like"/>
    <property type="match status" value="1"/>
</dbReference>
<comment type="subcellular location">
    <subcellularLocation>
        <location evidence="7">Cell membrane</location>
        <topology evidence="7">Single-pass membrane protein</topology>
    </subcellularLocation>
</comment>
<dbReference type="HAMAP" id="MF_02065">
    <property type="entry name" value="MltG"/>
    <property type="match status" value="1"/>
</dbReference>
<reference evidence="8" key="1">
    <citation type="journal article" date="2011" name="Environ. Microbiol.">
        <title>Genomic insights into the metabolic potential of the polycyclic aromatic hydrocarbon degrading sulfate-reducing Deltaproteobacterium N47.</title>
        <authorList>
            <person name="Bergmann F."/>
            <person name="Selesi D."/>
            <person name="Weinmaier T."/>
            <person name="Tischler P."/>
            <person name="Rattei T."/>
            <person name="Meckenstock R.U."/>
        </authorList>
    </citation>
    <scope>NUCLEOTIDE SEQUENCE</scope>
</reference>
<evidence type="ECO:0000256" key="2">
    <source>
        <dbReference type="ARBA" id="ARBA00022692"/>
    </source>
</evidence>
<evidence type="ECO:0000313" key="8">
    <source>
        <dbReference type="EMBL" id="CBX29345.1"/>
    </source>
</evidence>
<dbReference type="PANTHER" id="PTHR30518">
    <property type="entry name" value="ENDOLYTIC MUREIN TRANSGLYCOSYLASE"/>
    <property type="match status" value="1"/>
</dbReference>
<dbReference type="GO" id="GO:0071555">
    <property type="term" value="P:cell wall organization"/>
    <property type="evidence" value="ECO:0007669"/>
    <property type="project" value="UniProtKB-KW"/>
</dbReference>
<accession>E1YFK1</accession>
<keyword evidence="2 7" id="KW-0812">Transmembrane</keyword>
<sequence length="342" mass="38543">MIFPKVINFIKNKKIPLLLFAVVIAAVSLFILDIIKYADRPSGTDETLKYIVVEKGQGFQKTANSLKEAGIINNSIKFRLYARLKRSDKLIKTGEYALSSSMSPALILDTMVKGKVYLHRITLPEGYNLQQIAGIISEAGFGTKEEFLKIASDPLFAHEKNIEAKTFEGYLYPDTYFFSKGETIKSIISAMVDKFWSVYSLKWKVRAKAIGFSTNEIITLASIIEKETAAKDERPLISAVFHNRLRLGMKLETDPTVIYGIKNFNGNITRKDLLEVTPYNTYIIDKLPPGPIASPGYASIEAALYPAETSYLFFVSKNDGTHFFSNNFNDHNNAVKKYQLRK</sequence>
<comment type="function">
    <text evidence="7">Functions as a peptidoglycan terminase that cleaves nascent peptidoglycan strands endolytically to terminate their elongation.</text>
</comment>
<dbReference type="GO" id="GO:0009252">
    <property type="term" value="P:peptidoglycan biosynthetic process"/>
    <property type="evidence" value="ECO:0007669"/>
    <property type="project" value="UniProtKB-UniRule"/>
</dbReference>
<keyword evidence="4 7" id="KW-0472">Membrane</keyword>
<feature type="transmembrane region" description="Helical" evidence="7">
    <location>
        <begin position="15"/>
        <end position="35"/>
    </location>
</feature>
<keyword evidence="5 7" id="KW-0456">Lyase</keyword>
<keyword evidence="6 7" id="KW-0961">Cell wall biogenesis/degradation</keyword>
<protein>
    <recommendedName>
        <fullName evidence="7">Endolytic murein transglycosylase</fullName>
        <ecNumber evidence="7">4.2.2.29</ecNumber>
    </recommendedName>
    <alternativeName>
        <fullName evidence="7">Peptidoglycan lytic transglycosylase</fullName>
    </alternativeName>
    <alternativeName>
        <fullName evidence="7">Peptidoglycan polymerization terminase</fullName>
    </alternativeName>
</protein>
<dbReference type="Gene3D" id="3.30.160.60">
    <property type="entry name" value="Classic Zinc Finger"/>
    <property type="match status" value="1"/>
</dbReference>
<dbReference type="EC" id="4.2.2.29" evidence="7"/>
<dbReference type="PANTHER" id="PTHR30518:SF2">
    <property type="entry name" value="ENDOLYTIC MUREIN TRANSGLYCOSYLASE"/>
    <property type="match status" value="1"/>
</dbReference>
<dbReference type="AlphaFoldDB" id="E1YFK1"/>
<dbReference type="Pfam" id="PF02618">
    <property type="entry name" value="YceG"/>
    <property type="match status" value="1"/>
</dbReference>
<keyword evidence="3 7" id="KW-1133">Transmembrane helix</keyword>
<evidence type="ECO:0000256" key="7">
    <source>
        <dbReference type="HAMAP-Rule" id="MF_02065"/>
    </source>
</evidence>
<dbReference type="NCBIfam" id="TIGR00247">
    <property type="entry name" value="endolytic transglycosylase MltG"/>
    <property type="match status" value="1"/>
</dbReference>
<comment type="similarity">
    <text evidence="7">Belongs to the transglycosylase MltG family.</text>
</comment>
<name>E1YFK1_9BACT</name>